<comment type="caution">
    <text evidence="2">The sequence shown here is derived from an EMBL/GenBank/DDBJ whole genome shotgun (WGS) entry which is preliminary data.</text>
</comment>
<keyword evidence="1" id="KW-1133">Transmembrane helix</keyword>
<keyword evidence="1" id="KW-0472">Membrane</keyword>
<name>A0ABV8V270_9GAMM</name>
<evidence type="ECO:0000313" key="2">
    <source>
        <dbReference type="EMBL" id="MFC4361062.1"/>
    </source>
</evidence>
<feature type="transmembrane region" description="Helical" evidence="1">
    <location>
        <begin position="53"/>
        <end position="70"/>
    </location>
</feature>
<proteinExistence type="predicted"/>
<keyword evidence="3" id="KW-1185">Reference proteome</keyword>
<gene>
    <name evidence="2" type="ORF">ACFOX3_02050</name>
</gene>
<dbReference type="EMBL" id="JBHSCX010000003">
    <property type="protein sequence ID" value="MFC4361062.1"/>
    <property type="molecule type" value="Genomic_DNA"/>
</dbReference>
<accession>A0ABV8V270</accession>
<organism evidence="2 3">
    <name type="scientific">Simiduia curdlanivorans</name>
    <dbReference type="NCBI Taxonomy" id="1492769"/>
    <lineage>
        <taxon>Bacteria</taxon>
        <taxon>Pseudomonadati</taxon>
        <taxon>Pseudomonadota</taxon>
        <taxon>Gammaproteobacteria</taxon>
        <taxon>Cellvibrionales</taxon>
        <taxon>Cellvibrionaceae</taxon>
        <taxon>Simiduia</taxon>
    </lineage>
</organism>
<sequence length="102" mass="11323">MTSDIKDKNEARKLLIFIVIILFAVAAALFFMVPMISDFVQTELEPGVGVKQSAIISFFITVITLAFFAITAGDGLLGELQFMLAGFFAFFGVLWFLIAWVF</sequence>
<dbReference type="Proteomes" id="UP001595840">
    <property type="component" value="Unassembled WGS sequence"/>
</dbReference>
<dbReference type="RefSeq" id="WP_290260340.1">
    <property type="nucleotide sequence ID" value="NZ_JAUFQG010000004.1"/>
</dbReference>
<reference evidence="3" key="1">
    <citation type="journal article" date="2019" name="Int. J. Syst. Evol. Microbiol.">
        <title>The Global Catalogue of Microorganisms (GCM) 10K type strain sequencing project: providing services to taxonomists for standard genome sequencing and annotation.</title>
        <authorList>
            <consortium name="The Broad Institute Genomics Platform"/>
            <consortium name="The Broad Institute Genome Sequencing Center for Infectious Disease"/>
            <person name="Wu L."/>
            <person name="Ma J."/>
        </authorList>
    </citation>
    <scope>NUCLEOTIDE SEQUENCE [LARGE SCALE GENOMIC DNA]</scope>
    <source>
        <strain evidence="3">CECT 8570</strain>
    </source>
</reference>
<evidence type="ECO:0000313" key="3">
    <source>
        <dbReference type="Proteomes" id="UP001595840"/>
    </source>
</evidence>
<evidence type="ECO:0000256" key="1">
    <source>
        <dbReference type="SAM" id="Phobius"/>
    </source>
</evidence>
<keyword evidence="1" id="KW-0812">Transmembrane</keyword>
<feature type="transmembrane region" description="Helical" evidence="1">
    <location>
        <begin position="14"/>
        <end position="33"/>
    </location>
</feature>
<protein>
    <submittedName>
        <fullName evidence="2">Uncharacterized protein</fullName>
    </submittedName>
</protein>
<feature type="transmembrane region" description="Helical" evidence="1">
    <location>
        <begin position="82"/>
        <end position="101"/>
    </location>
</feature>